<evidence type="ECO:0000313" key="3">
    <source>
        <dbReference type="Proteomes" id="UP001230188"/>
    </source>
</evidence>
<reference evidence="2" key="1">
    <citation type="submission" date="2023-01" db="EMBL/GenBank/DDBJ databases">
        <title>Metagenome sequencing of chrysophaentin producing Chrysophaeum taylorii.</title>
        <authorList>
            <person name="Davison J."/>
            <person name="Bewley C."/>
        </authorList>
    </citation>
    <scope>NUCLEOTIDE SEQUENCE</scope>
    <source>
        <strain evidence="2">NIES-1699</strain>
    </source>
</reference>
<dbReference type="AlphaFoldDB" id="A0AAD7XN04"/>
<evidence type="ECO:0000313" key="2">
    <source>
        <dbReference type="EMBL" id="KAJ8613119.1"/>
    </source>
</evidence>
<feature type="compositionally biased region" description="Basic and acidic residues" evidence="1">
    <location>
        <begin position="432"/>
        <end position="442"/>
    </location>
</feature>
<evidence type="ECO:0000256" key="1">
    <source>
        <dbReference type="SAM" id="MobiDB-lite"/>
    </source>
</evidence>
<feature type="compositionally biased region" description="Basic and acidic residues" evidence="1">
    <location>
        <begin position="214"/>
        <end position="231"/>
    </location>
</feature>
<dbReference type="Gene3D" id="2.30.29.30">
    <property type="entry name" value="Pleckstrin-homology domain (PH domain)/Phosphotyrosine-binding domain (PTB)"/>
    <property type="match status" value="1"/>
</dbReference>
<feature type="compositionally biased region" description="Basic and acidic residues" evidence="1">
    <location>
        <begin position="383"/>
        <end position="392"/>
    </location>
</feature>
<evidence type="ECO:0008006" key="4">
    <source>
        <dbReference type="Google" id="ProtNLM"/>
    </source>
</evidence>
<dbReference type="InterPro" id="IPR011993">
    <property type="entry name" value="PH-like_dom_sf"/>
</dbReference>
<gene>
    <name evidence="2" type="ORF">CTAYLR_004803</name>
</gene>
<comment type="caution">
    <text evidence="2">The sequence shown here is derived from an EMBL/GenBank/DDBJ whole genome shotgun (WGS) entry which is preliminary data.</text>
</comment>
<organism evidence="2 3">
    <name type="scientific">Chrysophaeum taylorii</name>
    <dbReference type="NCBI Taxonomy" id="2483200"/>
    <lineage>
        <taxon>Eukaryota</taxon>
        <taxon>Sar</taxon>
        <taxon>Stramenopiles</taxon>
        <taxon>Ochrophyta</taxon>
        <taxon>Pelagophyceae</taxon>
        <taxon>Pelagomonadales</taxon>
        <taxon>Pelagomonadaceae</taxon>
        <taxon>Chrysophaeum</taxon>
    </lineage>
</organism>
<feature type="compositionally biased region" description="Basic and acidic residues" evidence="1">
    <location>
        <begin position="355"/>
        <end position="371"/>
    </location>
</feature>
<dbReference type="SUPFAM" id="SSF50729">
    <property type="entry name" value="PH domain-like"/>
    <property type="match status" value="1"/>
</dbReference>
<proteinExistence type="predicted"/>
<keyword evidence="3" id="KW-1185">Reference proteome</keyword>
<feature type="region of interest" description="Disordered" evidence="1">
    <location>
        <begin position="183"/>
        <end position="442"/>
    </location>
</feature>
<protein>
    <recommendedName>
        <fullName evidence="4">PH domain-containing protein</fullName>
    </recommendedName>
</protein>
<dbReference type="EMBL" id="JAQMWT010000036">
    <property type="protein sequence ID" value="KAJ8613119.1"/>
    <property type="molecule type" value="Genomic_DNA"/>
</dbReference>
<sequence length="442" mass="48344">MDDVGSGNALVRLEMQRVAQNKKQMKVHGAAALPNRVGNELFGVLSKRSRYGFWQRRYFGTKGQYLRYYKTVADAELRAETTFRKEINLLTFSDIYARSNVIHFISVGAYGASLKLRTKSIGQADVWAKFLARRAVDISLDLQSEDGRVMRVEQSQQEEAQIEPPQPLAESFLETVVGQFENGKRRDDASGGFNIDFGDNAPTVKPAVPSAEIIPKRLTTENVSAHDDVNEQLRPPGTPTHDDVSESEEDEGREYLQLTSGDRPPFGPATLAPPASSDETSAPTVGVDDARSDVPAEKTTLKEPQPAAVARLTPSTQETVSPSTMTAAAFENSDETEELLPRPKKPRDFDDDDEARDHRDTPEANGRRDFVQIDVTKNVPRVTVKDGGEDGGKNGGGGKGVAEDVVNISQVDEHVTTVTGPDATPQLSRPSSFDDRQSCAIS</sequence>
<dbReference type="Proteomes" id="UP001230188">
    <property type="component" value="Unassembled WGS sequence"/>
</dbReference>
<feature type="compositionally biased region" description="Basic and acidic residues" evidence="1">
    <location>
        <begin position="288"/>
        <end position="301"/>
    </location>
</feature>
<accession>A0AAD7XN04</accession>
<name>A0AAD7XN04_9STRA</name>
<feature type="compositionally biased region" description="Polar residues" evidence="1">
    <location>
        <begin position="313"/>
        <end position="326"/>
    </location>
</feature>